<reference evidence="1 2" key="1">
    <citation type="submission" date="2015-07" db="EMBL/GenBank/DDBJ databases">
        <title>The genome of Melipona quadrifasciata.</title>
        <authorList>
            <person name="Pan H."/>
            <person name="Kapheim K."/>
        </authorList>
    </citation>
    <scope>NUCLEOTIDE SEQUENCE [LARGE SCALE GENOMIC DNA]</scope>
    <source>
        <strain evidence="1">0111107301</strain>
        <tissue evidence="1">Whole body</tissue>
    </source>
</reference>
<evidence type="ECO:0000313" key="1">
    <source>
        <dbReference type="EMBL" id="KOX77516.1"/>
    </source>
</evidence>
<protein>
    <submittedName>
        <fullName evidence="1">Uncharacterized protein</fullName>
    </submittedName>
</protein>
<organism evidence="1 2">
    <name type="scientific">Melipona quadrifasciata</name>
    <dbReference type="NCBI Taxonomy" id="166423"/>
    <lineage>
        <taxon>Eukaryota</taxon>
        <taxon>Metazoa</taxon>
        <taxon>Ecdysozoa</taxon>
        <taxon>Arthropoda</taxon>
        <taxon>Hexapoda</taxon>
        <taxon>Insecta</taxon>
        <taxon>Pterygota</taxon>
        <taxon>Neoptera</taxon>
        <taxon>Endopterygota</taxon>
        <taxon>Hymenoptera</taxon>
        <taxon>Apocrita</taxon>
        <taxon>Aculeata</taxon>
        <taxon>Apoidea</taxon>
        <taxon>Anthophila</taxon>
        <taxon>Apidae</taxon>
        <taxon>Melipona</taxon>
    </lineage>
</organism>
<dbReference type="AlphaFoldDB" id="A0A0M9A6L4"/>
<dbReference type="EMBL" id="KQ435732">
    <property type="protein sequence ID" value="KOX77516.1"/>
    <property type="molecule type" value="Genomic_DNA"/>
</dbReference>
<gene>
    <name evidence="1" type="ORF">WN51_09840</name>
</gene>
<keyword evidence="2" id="KW-1185">Reference proteome</keyword>
<name>A0A0M9A6L4_9HYME</name>
<accession>A0A0M9A6L4</accession>
<sequence>MHNNPQFANSNDIVKYIYDKSPDWFQTLTTAVRDRFSNFSPNWDPWSEGAWQLFGLQCSTYLQKPEPPDLGYFPPLARPETQSR</sequence>
<evidence type="ECO:0000313" key="2">
    <source>
        <dbReference type="Proteomes" id="UP000053105"/>
    </source>
</evidence>
<dbReference type="Proteomes" id="UP000053105">
    <property type="component" value="Unassembled WGS sequence"/>
</dbReference>
<proteinExistence type="predicted"/>